<dbReference type="Proteomes" id="UP000593765">
    <property type="component" value="Chromosome"/>
</dbReference>
<organism evidence="2 3">
    <name type="scientific">Humisphaera borealis</name>
    <dbReference type="NCBI Taxonomy" id="2807512"/>
    <lineage>
        <taxon>Bacteria</taxon>
        <taxon>Pseudomonadati</taxon>
        <taxon>Planctomycetota</taxon>
        <taxon>Phycisphaerae</taxon>
        <taxon>Tepidisphaerales</taxon>
        <taxon>Tepidisphaeraceae</taxon>
        <taxon>Humisphaera</taxon>
    </lineage>
</organism>
<dbReference type="EMBL" id="CP063458">
    <property type="protein sequence ID" value="QOV88445.1"/>
    <property type="molecule type" value="Genomic_DNA"/>
</dbReference>
<dbReference type="InterPro" id="IPR017686">
    <property type="entry name" value="Phg/plasmid-like_prot"/>
</dbReference>
<evidence type="ECO:0000313" key="3">
    <source>
        <dbReference type="Proteomes" id="UP000593765"/>
    </source>
</evidence>
<accession>A0A7M2WSE0</accession>
<dbReference type="InterPro" id="IPR026325">
    <property type="entry name" value="DUF932"/>
</dbReference>
<feature type="region of interest" description="Disordered" evidence="1">
    <location>
        <begin position="1"/>
        <end position="29"/>
    </location>
</feature>
<evidence type="ECO:0000256" key="1">
    <source>
        <dbReference type="SAM" id="MobiDB-lite"/>
    </source>
</evidence>
<reference evidence="2 3" key="1">
    <citation type="submission" date="2020-10" db="EMBL/GenBank/DDBJ databases">
        <title>Wide distribution of Phycisphaera-like planctomycetes from WD2101 soil group in peatlands and genome analysis of the first cultivated representative.</title>
        <authorList>
            <person name="Dedysh S.N."/>
            <person name="Beletsky A.V."/>
            <person name="Ivanova A."/>
            <person name="Kulichevskaya I.S."/>
            <person name="Suzina N.E."/>
            <person name="Philippov D.A."/>
            <person name="Rakitin A.L."/>
            <person name="Mardanov A.V."/>
            <person name="Ravin N.V."/>
        </authorList>
    </citation>
    <scope>NUCLEOTIDE SEQUENCE [LARGE SCALE GENOMIC DNA]</scope>
    <source>
        <strain evidence="2 3">M1803</strain>
    </source>
</reference>
<name>A0A7M2WSE0_9BACT</name>
<dbReference type="RefSeq" id="WP_206291430.1">
    <property type="nucleotide sequence ID" value="NZ_CP063458.1"/>
</dbReference>
<keyword evidence="3" id="KW-1185">Reference proteome</keyword>
<sequence length="346" mass="37698">MTMTTINPQDSTDLDSDLPDIATITPTPPSPVWERLGVDISRARTAVDALKAAGLDWQVEQWPVQATDPQSWKTTPLPDHLANVRSDTRNLLGVVGKTYRVFENRQLFEFLGALVADRLVSFHSAGCLRGGRRVWALCQLPRVYQAAPDDTVKPFLLVTNTHDGDGPLQMVPATVRDVCANAFNLPLDVGGSGSRGLTIRHHAGLTQSLAEARRNLRAIAARFEQFESELATLAATPLSRWQVGEYFASVLAAADGSGDQPTDSRDRLLTRLQENFDGPTNTIPGIAGTAWAAFNAVGEWADSQRSFRGRDDLARAEARLDAIWFGSSHRLKQAAYRSALGLAGLN</sequence>
<dbReference type="Pfam" id="PF06067">
    <property type="entry name" value="DUF932"/>
    <property type="match status" value="1"/>
</dbReference>
<gene>
    <name evidence="2" type="ORF">IPV69_19655</name>
</gene>
<dbReference type="KEGG" id="hbs:IPV69_19655"/>
<dbReference type="AlphaFoldDB" id="A0A7M2WSE0"/>
<evidence type="ECO:0000313" key="2">
    <source>
        <dbReference type="EMBL" id="QOV88445.1"/>
    </source>
</evidence>
<dbReference type="NCBIfam" id="TIGR03299">
    <property type="entry name" value="LGT_TIGR03299"/>
    <property type="match status" value="1"/>
</dbReference>
<proteinExistence type="predicted"/>
<feature type="compositionally biased region" description="Polar residues" evidence="1">
    <location>
        <begin position="1"/>
        <end position="11"/>
    </location>
</feature>
<protein>
    <submittedName>
        <fullName evidence="2">DUF932 domain-containing protein</fullName>
    </submittedName>
</protein>